<feature type="transmembrane region" description="Helical" evidence="6">
    <location>
        <begin position="198"/>
        <end position="216"/>
    </location>
</feature>
<sequence length="232" mass="24695">MESPAGVSKPNKGLVIKLAALIVIAGVAGVAVLRGLDVRALIDQALELVRGAGPVAFFAGMAVLPAFGFPLSPFTLSAGSVFAPTMGWPLVLAATWLALSINVTLTYVAARWVARPWLEKLVLRFGYRWPQVKPDGYWDITILVRVTPGPPFFVQSALLGLAQVPLRIYLIGSILIAGLYGTAFVIFGEALLSGKGRMVMMGAGAIAALAVGTQLLRRHYARKKATPELTQE</sequence>
<accession>A0AAE9ZWU4</accession>
<dbReference type="Proteomes" id="UP001218638">
    <property type="component" value="Chromosome"/>
</dbReference>
<feature type="transmembrane region" description="Helical" evidence="6">
    <location>
        <begin position="88"/>
        <end position="110"/>
    </location>
</feature>
<organism evidence="7 8">
    <name type="scientific">Synoicihabitans lomoniglobus</name>
    <dbReference type="NCBI Taxonomy" id="2909285"/>
    <lineage>
        <taxon>Bacteria</taxon>
        <taxon>Pseudomonadati</taxon>
        <taxon>Verrucomicrobiota</taxon>
        <taxon>Opitutia</taxon>
        <taxon>Opitutales</taxon>
        <taxon>Opitutaceae</taxon>
        <taxon>Synoicihabitans</taxon>
    </lineage>
</organism>
<evidence type="ECO:0000313" key="8">
    <source>
        <dbReference type="Proteomes" id="UP001218638"/>
    </source>
</evidence>
<keyword evidence="2 6" id="KW-1003">Cell membrane</keyword>
<keyword evidence="8" id="KW-1185">Reference proteome</keyword>
<dbReference type="PANTHER" id="PTHR12677:SF59">
    <property type="entry name" value="GOLGI APPARATUS MEMBRANE PROTEIN TVP38-RELATED"/>
    <property type="match status" value="1"/>
</dbReference>
<evidence type="ECO:0000256" key="5">
    <source>
        <dbReference type="ARBA" id="ARBA00023136"/>
    </source>
</evidence>
<feature type="transmembrane region" description="Helical" evidence="6">
    <location>
        <begin position="48"/>
        <end position="68"/>
    </location>
</feature>
<comment type="subcellular location">
    <subcellularLocation>
        <location evidence="1 6">Cell membrane</location>
        <topology evidence="1 6">Multi-pass membrane protein</topology>
    </subcellularLocation>
</comment>
<evidence type="ECO:0000256" key="6">
    <source>
        <dbReference type="RuleBase" id="RU366058"/>
    </source>
</evidence>
<name>A0AAE9ZWU4_9BACT</name>
<dbReference type="RefSeq" id="WP_330930276.1">
    <property type="nucleotide sequence ID" value="NZ_CP119075.1"/>
</dbReference>
<proteinExistence type="inferred from homology"/>
<feature type="transmembrane region" description="Helical" evidence="6">
    <location>
        <begin position="168"/>
        <end position="192"/>
    </location>
</feature>
<evidence type="ECO:0000256" key="1">
    <source>
        <dbReference type="ARBA" id="ARBA00004651"/>
    </source>
</evidence>
<evidence type="ECO:0000256" key="2">
    <source>
        <dbReference type="ARBA" id="ARBA00022475"/>
    </source>
</evidence>
<reference evidence="7" key="1">
    <citation type="submission" date="2023-03" db="EMBL/GenBank/DDBJ databases">
        <title>Lomoglobus Profundus gen. nov., sp. nov., a novel member of the phylum Verrucomicrobia, isolated from deep-marine sediment of South China Sea.</title>
        <authorList>
            <person name="Ahmad T."/>
            <person name="Ishaq S.E."/>
            <person name="Wang F."/>
        </authorList>
    </citation>
    <scope>NUCLEOTIDE SEQUENCE</scope>
    <source>
        <strain evidence="7">LMO-M01</strain>
    </source>
</reference>
<dbReference type="GO" id="GO:0005886">
    <property type="term" value="C:plasma membrane"/>
    <property type="evidence" value="ECO:0007669"/>
    <property type="project" value="UniProtKB-SubCell"/>
</dbReference>
<feature type="transmembrane region" description="Helical" evidence="6">
    <location>
        <begin position="14"/>
        <end position="36"/>
    </location>
</feature>
<keyword evidence="4 6" id="KW-1133">Transmembrane helix</keyword>
<evidence type="ECO:0000313" key="7">
    <source>
        <dbReference type="EMBL" id="WED65746.1"/>
    </source>
</evidence>
<protein>
    <recommendedName>
        <fullName evidence="6">TVP38/TMEM64 family membrane protein</fullName>
    </recommendedName>
</protein>
<evidence type="ECO:0000256" key="4">
    <source>
        <dbReference type="ARBA" id="ARBA00022989"/>
    </source>
</evidence>
<dbReference type="AlphaFoldDB" id="A0AAE9ZWU4"/>
<keyword evidence="5 6" id="KW-0472">Membrane</keyword>
<dbReference type="EMBL" id="CP119075">
    <property type="protein sequence ID" value="WED65746.1"/>
    <property type="molecule type" value="Genomic_DNA"/>
</dbReference>
<dbReference type="KEGG" id="slom:PXH66_02660"/>
<dbReference type="InterPro" id="IPR015414">
    <property type="entry name" value="TMEM64"/>
</dbReference>
<keyword evidence="3 6" id="KW-0812">Transmembrane</keyword>
<gene>
    <name evidence="7" type="ORF">PXH66_02660</name>
</gene>
<evidence type="ECO:0000256" key="3">
    <source>
        <dbReference type="ARBA" id="ARBA00022692"/>
    </source>
</evidence>
<comment type="similarity">
    <text evidence="6">Belongs to the TVP38/TMEM64 family.</text>
</comment>
<dbReference type="PANTHER" id="PTHR12677">
    <property type="entry name" value="GOLGI APPARATUS MEMBRANE PROTEIN TVP38-RELATED"/>
    <property type="match status" value="1"/>
</dbReference>